<dbReference type="SUPFAM" id="SSF51338">
    <property type="entry name" value="Composite domain of metallo-dependent hydrolases"/>
    <property type="match status" value="1"/>
</dbReference>
<evidence type="ECO:0000256" key="1">
    <source>
        <dbReference type="SAM" id="SignalP"/>
    </source>
</evidence>
<keyword evidence="4" id="KW-1185">Reference proteome</keyword>
<dbReference type="Proteomes" id="UP000053464">
    <property type="component" value="Unassembled WGS sequence"/>
</dbReference>
<dbReference type="PANTHER" id="PTHR22642">
    <property type="entry name" value="IMIDAZOLONEPROPIONASE"/>
    <property type="match status" value="1"/>
</dbReference>
<evidence type="ECO:0000313" key="3">
    <source>
        <dbReference type="EMBL" id="KLE33932.1"/>
    </source>
</evidence>
<dbReference type="AlphaFoldDB" id="A0A0G9MT24"/>
<feature type="domain" description="Amidohydrolase 3" evidence="2">
    <location>
        <begin position="67"/>
        <end position="544"/>
    </location>
</feature>
<feature type="signal peptide" evidence="1">
    <location>
        <begin position="1"/>
        <end position="17"/>
    </location>
</feature>
<dbReference type="InterPro" id="IPR011059">
    <property type="entry name" value="Metal-dep_hydrolase_composite"/>
</dbReference>
<feature type="chain" id="PRO_5002581111" evidence="1">
    <location>
        <begin position="18"/>
        <end position="559"/>
    </location>
</feature>
<dbReference type="Gene3D" id="2.30.40.10">
    <property type="entry name" value="Urease, subunit C, domain 1"/>
    <property type="match status" value="1"/>
</dbReference>
<dbReference type="EMBL" id="LBHB01000003">
    <property type="protein sequence ID" value="KLE33932.1"/>
    <property type="molecule type" value="Genomic_DNA"/>
</dbReference>
<dbReference type="STRING" id="1581420.AAW00_11980"/>
<dbReference type="OrthoDB" id="9811399at2"/>
<sequence>MFAGAAALLALPGAALADTWIDNVEGISIDAEGRVDRFAGLVVDEQGRISELLDRGDRPTREIDYRVDGEGRVMVPGFIDAHMHVMGLGLGTLTLDLSETNTLEDALVRIATYAAANPERPWIIGRGWNQERWGLDRFPTAAELDAVVSDRPVWLERVDGHAGWANSLALTAGNVVAATPDPAGGRIERRAGGRAPAGVLVDGAMSLVADAVPPPLPEDRDLALYNAQAILLENGVTAVADMGTTIDDWMSFRRAGDAGWLRMRIMSYADSVPSMLTIGGPGPTQWLYDDRLRLNGVKLYLDGALGSRGALLKADYADARGNRGLALMNGTQLRNLISRAALDDFQVAIHAIGDAANAEALDAIEELSGDYGGDRRWRIEHAQVVDPADLPRFGRHDIVASMQPVHQTSDRTMAEARLGEERLAGAYAWRTMLQNGAHLAFGTDSPVEPVDPLAGLAAAISRTDAAGEPFGGWHPEQTVTREQALAAYTAGAAWAGFADGRFGRLVPGERADFVLLSADPLNGSPEQLRQIRVLETWIAGQRVYDSEIASPLVDRPVGR</sequence>
<evidence type="ECO:0000313" key="4">
    <source>
        <dbReference type="Proteomes" id="UP000053464"/>
    </source>
</evidence>
<dbReference type="GO" id="GO:0016810">
    <property type="term" value="F:hydrolase activity, acting on carbon-nitrogen (but not peptide) bonds"/>
    <property type="evidence" value="ECO:0007669"/>
    <property type="project" value="InterPro"/>
</dbReference>
<accession>A0A0G9MT24</accession>
<dbReference type="InterPro" id="IPR033932">
    <property type="entry name" value="YtcJ-like"/>
</dbReference>
<dbReference type="PATRIC" id="fig|1581420.6.peg.2449"/>
<dbReference type="InterPro" id="IPR032466">
    <property type="entry name" value="Metal_Hydrolase"/>
</dbReference>
<dbReference type="SUPFAM" id="SSF51556">
    <property type="entry name" value="Metallo-dependent hydrolases"/>
    <property type="match status" value="1"/>
</dbReference>
<gene>
    <name evidence="3" type="ORF">AAW00_11980</name>
</gene>
<proteinExistence type="predicted"/>
<keyword evidence="1" id="KW-0732">Signal</keyword>
<protein>
    <submittedName>
        <fullName evidence="3">Metal-dependent hydrolase</fullName>
    </submittedName>
</protein>
<dbReference type="CDD" id="cd01300">
    <property type="entry name" value="YtcJ_like"/>
    <property type="match status" value="1"/>
</dbReference>
<comment type="caution">
    <text evidence="3">The sequence shown here is derived from an EMBL/GenBank/DDBJ whole genome shotgun (WGS) entry which is preliminary data.</text>
</comment>
<dbReference type="PANTHER" id="PTHR22642:SF2">
    <property type="entry name" value="PROTEIN LONG AFTER FAR-RED 3"/>
    <property type="match status" value="1"/>
</dbReference>
<evidence type="ECO:0000259" key="2">
    <source>
        <dbReference type="Pfam" id="PF07969"/>
    </source>
</evidence>
<keyword evidence="3" id="KW-0378">Hydrolase</keyword>
<dbReference type="Gene3D" id="3.20.20.140">
    <property type="entry name" value="Metal-dependent hydrolases"/>
    <property type="match status" value="1"/>
</dbReference>
<dbReference type="Gene3D" id="3.10.310.70">
    <property type="match status" value="1"/>
</dbReference>
<dbReference type="Pfam" id="PF07969">
    <property type="entry name" value="Amidohydro_3"/>
    <property type="match status" value="1"/>
</dbReference>
<reference evidence="3 4" key="1">
    <citation type="submission" date="2015-04" db="EMBL/GenBank/DDBJ databases">
        <title>The draft genome sequence of Erythrobacter luteus KA37.</title>
        <authorList>
            <person name="Zhuang L."/>
            <person name="Liu Y."/>
            <person name="Shao Z."/>
        </authorList>
    </citation>
    <scope>NUCLEOTIDE SEQUENCE [LARGE SCALE GENOMIC DNA]</scope>
    <source>
        <strain evidence="3 4">KA37</strain>
    </source>
</reference>
<dbReference type="InterPro" id="IPR013108">
    <property type="entry name" value="Amidohydro_3"/>
</dbReference>
<name>A0A0G9MT24_9SPHN</name>
<organism evidence="3 4">
    <name type="scientific">Aurantiacibacter luteus</name>
    <dbReference type="NCBI Taxonomy" id="1581420"/>
    <lineage>
        <taxon>Bacteria</taxon>
        <taxon>Pseudomonadati</taxon>
        <taxon>Pseudomonadota</taxon>
        <taxon>Alphaproteobacteria</taxon>
        <taxon>Sphingomonadales</taxon>
        <taxon>Erythrobacteraceae</taxon>
        <taxon>Aurantiacibacter</taxon>
    </lineage>
</organism>